<dbReference type="Proteomes" id="UP000009168">
    <property type="component" value="Unassembled WGS sequence"/>
</dbReference>
<keyword evidence="1 2" id="KW-0812">Transmembrane</keyword>
<dbReference type="EMBL" id="GG662607">
    <property type="protein sequence ID" value="EWS73109.1"/>
    <property type="molecule type" value="Genomic_DNA"/>
</dbReference>
<dbReference type="GeneID" id="24441094"/>
<evidence type="ECO:0000313" key="2">
    <source>
        <dbReference type="EMBL" id="EWS73109.1"/>
    </source>
</evidence>
<keyword evidence="1" id="KW-1133">Transmembrane helix</keyword>
<evidence type="ECO:0000313" key="3">
    <source>
        <dbReference type="Proteomes" id="UP000009168"/>
    </source>
</evidence>
<gene>
    <name evidence="2" type="ORF">TTHERM_000922945</name>
</gene>
<dbReference type="InParanoid" id="W7XI94"/>
<name>W7XI94_TETTS</name>
<feature type="transmembrane region" description="Helical" evidence="1">
    <location>
        <begin position="87"/>
        <end position="105"/>
    </location>
</feature>
<reference evidence="3" key="1">
    <citation type="journal article" date="2006" name="PLoS Biol.">
        <title>Macronuclear genome sequence of the ciliate Tetrahymena thermophila, a model eukaryote.</title>
        <authorList>
            <person name="Eisen J.A."/>
            <person name="Coyne R.S."/>
            <person name="Wu M."/>
            <person name="Wu D."/>
            <person name="Thiagarajan M."/>
            <person name="Wortman J.R."/>
            <person name="Badger J.H."/>
            <person name="Ren Q."/>
            <person name="Amedeo P."/>
            <person name="Jones K.M."/>
            <person name="Tallon L.J."/>
            <person name="Delcher A.L."/>
            <person name="Salzberg S.L."/>
            <person name="Silva J.C."/>
            <person name="Haas B.J."/>
            <person name="Majoros W.H."/>
            <person name="Farzad M."/>
            <person name="Carlton J.M."/>
            <person name="Smith R.K. Jr."/>
            <person name="Garg J."/>
            <person name="Pearlman R.E."/>
            <person name="Karrer K.M."/>
            <person name="Sun L."/>
            <person name="Manning G."/>
            <person name="Elde N.C."/>
            <person name="Turkewitz A.P."/>
            <person name="Asai D.J."/>
            <person name="Wilkes D.E."/>
            <person name="Wang Y."/>
            <person name="Cai H."/>
            <person name="Collins K."/>
            <person name="Stewart B.A."/>
            <person name="Lee S.R."/>
            <person name="Wilamowska K."/>
            <person name="Weinberg Z."/>
            <person name="Ruzzo W.L."/>
            <person name="Wloga D."/>
            <person name="Gaertig J."/>
            <person name="Frankel J."/>
            <person name="Tsao C.-C."/>
            <person name="Gorovsky M.A."/>
            <person name="Keeling P.J."/>
            <person name="Waller R.F."/>
            <person name="Patron N.J."/>
            <person name="Cherry J.M."/>
            <person name="Stover N.A."/>
            <person name="Krieger C.J."/>
            <person name="del Toro C."/>
            <person name="Ryder H.F."/>
            <person name="Williamson S.C."/>
            <person name="Barbeau R.A."/>
            <person name="Hamilton E.P."/>
            <person name="Orias E."/>
        </authorList>
    </citation>
    <scope>NUCLEOTIDE SEQUENCE [LARGE SCALE GENOMIC DNA]</scope>
    <source>
        <strain evidence="3">SB210</strain>
    </source>
</reference>
<keyword evidence="3" id="KW-1185">Reference proteome</keyword>
<organism evidence="2 3">
    <name type="scientific">Tetrahymena thermophila (strain SB210)</name>
    <dbReference type="NCBI Taxonomy" id="312017"/>
    <lineage>
        <taxon>Eukaryota</taxon>
        <taxon>Sar</taxon>
        <taxon>Alveolata</taxon>
        <taxon>Ciliophora</taxon>
        <taxon>Intramacronucleata</taxon>
        <taxon>Oligohymenophorea</taxon>
        <taxon>Hymenostomatida</taxon>
        <taxon>Tetrahymenina</taxon>
        <taxon>Tetrahymenidae</taxon>
        <taxon>Tetrahymena</taxon>
    </lineage>
</organism>
<protein>
    <submittedName>
        <fullName evidence="2">Transmembrane protein, putative</fullName>
    </submittedName>
</protein>
<dbReference type="KEGG" id="tet:TTHERM_000922945"/>
<dbReference type="AlphaFoldDB" id="W7XI94"/>
<feature type="transmembrane region" description="Helical" evidence="1">
    <location>
        <begin position="35"/>
        <end position="55"/>
    </location>
</feature>
<dbReference type="RefSeq" id="XP_012654358.1">
    <property type="nucleotide sequence ID" value="XM_012798904.1"/>
</dbReference>
<proteinExistence type="predicted"/>
<accession>W7XI94</accession>
<keyword evidence="1" id="KW-0472">Membrane</keyword>
<evidence type="ECO:0000256" key="1">
    <source>
        <dbReference type="SAM" id="Phobius"/>
    </source>
</evidence>
<feature type="transmembrane region" description="Helical" evidence="1">
    <location>
        <begin position="6"/>
        <end position="28"/>
    </location>
</feature>
<sequence length="235" mass="27908">MKTSLVHIYISELSLLSLLIFYIILLLYQTNRRRWGNVGNLILNALFLVVVLILLLQVYKIWRNNSISLILLLINQQIIWRWRRDKILSNLLIILVFVLLLNNVIRISWVIGTRVLLLNLGVRVDFFCLLLKFQLKHLELALCYFRYYLDVSYEHSLDLTVICLRMDILLNFFSGILMVNLTMAQTDSSFTVQIHSQELHLIMDLNQLHQDLYYLGCYQFSLQTEYLLIQSYFIL</sequence>